<reference evidence="2" key="1">
    <citation type="submission" date="2015-07" db="EMBL/GenBank/DDBJ databases">
        <authorList>
            <consortium name="Consortium for Microbial Forensics and Genomics (microFORGE)"/>
            <person name="Knight B.M."/>
            <person name="Roberts D.P."/>
            <person name="Lin D."/>
            <person name="Hari K."/>
            <person name="Fletcher J."/>
            <person name="Melcher U."/>
            <person name="Blagden T."/>
            <person name="Winegar R.A."/>
        </authorList>
    </citation>
    <scope>NUCLEOTIDE SEQUENCE [LARGE SCALE GENOMIC DNA]</scope>
    <source>
        <strain evidence="2">NRRL B-1447</strain>
    </source>
</reference>
<dbReference type="Proteomes" id="UP000037084">
    <property type="component" value="Unassembled WGS sequence"/>
</dbReference>
<accession>A0A0L8M1W5</accession>
<dbReference type="AlphaFoldDB" id="A0A0L8M1W5"/>
<evidence type="ECO:0000313" key="1">
    <source>
        <dbReference type="EMBL" id="KOG44314.1"/>
    </source>
</evidence>
<gene>
    <name evidence="1" type="ORF">ADK75_36315</name>
</gene>
<name>A0A0L8M1W5_STRVG</name>
<organism evidence="1 2">
    <name type="scientific">Streptomyces virginiae</name>
    <name type="common">Streptomyces cinnamonensis</name>
    <dbReference type="NCBI Taxonomy" id="1961"/>
    <lineage>
        <taxon>Bacteria</taxon>
        <taxon>Bacillati</taxon>
        <taxon>Actinomycetota</taxon>
        <taxon>Actinomycetes</taxon>
        <taxon>Kitasatosporales</taxon>
        <taxon>Streptomycetaceae</taxon>
        <taxon>Streptomyces</taxon>
    </lineage>
</organism>
<dbReference type="EMBL" id="LGUV01000390">
    <property type="protein sequence ID" value="KOG44314.1"/>
    <property type="molecule type" value="Genomic_DNA"/>
</dbReference>
<sequence length="179" mass="19534">MAIQFLTRFKAPKRDRRGFLSSRAVPSQLVRLTAQNGSTYAQRHRVVQVCSVCGISQSQHRQWSSCRLHHPVTLELGDLFQTGELLQITQRERTTAGKGVDDGALGGIVAEHALADAVRQGTAGGDRPSELPLGAIQDERAGCERSFDQSSENVGISLRGFVEHPGSPVFWRGPQDCAQ</sequence>
<proteinExistence type="predicted"/>
<comment type="caution">
    <text evidence="1">The sequence shown here is derived from an EMBL/GenBank/DDBJ whole genome shotgun (WGS) entry which is preliminary data.</text>
</comment>
<protein>
    <submittedName>
        <fullName evidence="1">Uncharacterized protein</fullName>
    </submittedName>
</protein>
<evidence type="ECO:0000313" key="2">
    <source>
        <dbReference type="Proteomes" id="UP000037084"/>
    </source>
</evidence>